<keyword evidence="2" id="KW-0805">Transcription regulation</keyword>
<evidence type="ECO:0000256" key="2">
    <source>
        <dbReference type="ARBA" id="ARBA00023015"/>
    </source>
</evidence>
<feature type="domain" description="HTH lysR-type" evidence="5">
    <location>
        <begin position="1"/>
        <end position="58"/>
    </location>
</feature>
<dbReference type="InterPro" id="IPR036388">
    <property type="entry name" value="WH-like_DNA-bd_sf"/>
</dbReference>
<dbReference type="InterPro" id="IPR000847">
    <property type="entry name" value="LysR_HTH_N"/>
</dbReference>
<dbReference type="InterPro" id="IPR058163">
    <property type="entry name" value="LysR-type_TF_proteobact-type"/>
</dbReference>
<protein>
    <submittedName>
        <fullName evidence="6">HTH-type transcriptional regulator DmlR</fullName>
    </submittedName>
</protein>
<accession>A0A2Z2NS11</accession>
<dbReference type="Gene3D" id="3.40.190.290">
    <property type="match status" value="1"/>
</dbReference>
<sequence>MNWDDLKYFLAVAREGQILRASRKLDVSQATLNRRISNLEQDLGKKLFDRSTTGCMLLPPGQVLLAHAERIENEMIQTTADLKDDVQTLSGTVRIGAPDGFGISFLAPQLHRLAEQHPQLQIQLVPMPRVFSLSQREADIAITIGRPKKGRLRVRKLTDYSLRLYASRNYLKQWGTPQQLSDLSDHRLVGYVEDLIFSSELEYNKQIFSNWRSAIEISGVIGQFEAVRGGAGIGVLHDFMAGGQRSLIPVLPDESTLSRSYWMVWHESLKNSRRVQVVVEFLTQAVKESADQF</sequence>
<evidence type="ECO:0000256" key="4">
    <source>
        <dbReference type="ARBA" id="ARBA00023163"/>
    </source>
</evidence>
<dbReference type="PRINTS" id="PR00039">
    <property type="entry name" value="HTHLYSR"/>
</dbReference>
<dbReference type="InterPro" id="IPR005119">
    <property type="entry name" value="LysR_subst-bd"/>
</dbReference>
<dbReference type="SUPFAM" id="SSF53850">
    <property type="entry name" value="Periplasmic binding protein-like II"/>
    <property type="match status" value="1"/>
</dbReference>
<reference evidence="6 7" key="1">
    <citation type="submission" date="2016-12" db="EMBL/GenBank/DDBJ databases">
        <authorList>
            <person name="Song W.-J."/>
            <person name="Kurnit D.M."/>
        </authorList>
    </citation>
    <scope>NUCLEOTIDE SEQUENCE [LARGE SCALE GENOMIC DNA]</scope>
    <source>
        <strain evidence="6 7">IMCC3135</strain>
    </source>
</reference>
<dbReference type="KEGG" id="gai:IMCC3135_16065"/>
<keyword evidence="4" id="KW-0804">Transcription</keyword>
<dbReference type="Pfam" id="PF03466">
    <property type="entry name" value="LysR_substrate"/>
    <property type="match status" value="1"/>
</dbReference>
<evidence type="ECO:0000259" key="5">
    <source>
        <dbReference type="PROSITE" id="PS50931"/>
    </source>
</evidence>
<evidence type="ECO:0000313" key="6">
    <source>
        <dbReference type="EMBL" id="ASJ73295.1"/>
    </source>
</evidence>
<evidence type="ECO:0000313" key="7">
    <source>
        <dbReference type="Proteomes" id="UP000250079"/>
    </source>
</evidence>
<dbReference type="PANTHER" id="PTHR30537:SF3">
    <property type="entry name" value="TRANSCRIPTIONAL REGULATORY PROTEIN"/>
    <property type="match status" value="1"/>
</dbReference>
<evidence type="ECO:0000256" key="1">
    <source>
        <dbReference type="ARBA" id="ARBA00009437"/>
    </source>
</evidence>
<dbReference type="PROSITE" id="PS50931">
    <property type="entry name" value="HTH_LYSR"/>
    <property type="match status" value="1"/>
</dbReference>
<keyword evidence="7" id="KW-1185">Reference proteome</keyword>
<evidence type="ECO:0000256" key="3">
    <source>
        <dbReference type="ARBA" id="ARBA00023125"/>
    </source>
</evidence>
<dbReference type="RefSeq" id="WP_088918512.1">
    <property type="nucleotide sequence ID" value="NZ_CP018632.1"/>
</dbReference>
<dbReference type="GO" id="GO:0006351">
    <property type="term" value="P:DNA-templated transcription"/>
    <property type="evidence" value="ECO:0007669"/>
    <property type="project" value="TreeGrafter"/>
</dbReference>
<dbReference type="GO" id="GO:0043565">
    <property type="term" value="F:sequence-specific DNA binding"/>
    <property type="evidence" value="ECO:0007669"/>
    <property type="project" value="TreeGrafter"/>
</dbReference>
<dbReference type="EMBL" id="CP018632">
    <property type="protein sequence ID" value="ASJ73295.1"/>
    <property type="molecule type" value="Genomic_DNA"/>
</dbReference>
<dbReference type="GO" id="GO:0003700">
    <property type="term" value="F:DNA-binding transcription factor activity"/>
    <property type="evidence" value="ECO:0007669"/>
    <property type="project" value="InterPro"/>
</dbReference>
<keyword evidence="3" id="KW-0238">DNA-binding</keyword>
<dbReference type="Proteomes" id="UP000250079">
    <property type="component" value="Chromosome"/>
</dbReference>
<organism evidence="6 7">
    <name type="scientific">Granulosicoccus antarcticus IMCC3135</name>
    <dbReference type="NCBI Taxonomy" id="1192854"/>
    <lineage>
        <taxon>Bacteria</taxon>
        <taxon>Pseudomonadati</taxon>
        <taxon>Pseudomonadota</taxon>
        <taxon>Gammaproteobacteria</taxon>
        <taxon>Chromatiales</taxon>
        <taxon>Granulosicoccaceae</taxon>
        <taxon>Granulosicoccus</taxon>
    </lineage>
</organism>
<dbReference type="Gene3D" id="1.10.10.10">
    <property type="entry name" value="Winged helix-like DNA-binding domain superfamily/Winged helix DNA-binding domain"/>
    <property type="match status" value="1"/>
</dbReference>
<dbReference type="SUPFAM" id="SSF46785">
    <property type="entry name" value="Winged helix' DNA-binding domain"/>
    <property type="match status" value="1"/>
</dbReference>
<dbReference type="Pfam" id="PF00126">
    <property type="entry name" value="HTH_1"/>
    <property type="match status" value="1"/>
</dbReference>
<proteinExistence type="inferred from homology"/>
<comment type="similarity">
    <text evidence="1">Belongs to the LysR transcriptional regulatory family.</text>
</comment>
<name>A0A2Z2NS11_9GAMM</name>
<dbReference type="AlphaFoldDB" id="A0A2Z2NS11"/>
<dbReference type="PANTHER" id="PTHR30537">
    <property type="entry name" value="HTH-TYPE TRANSCRIPTIONAL REGULATOR"/>
    <property type="match status" value="1"/>
</dbReference>
<dbReference type="InterPro" id="IPR036390">
    <property type="entry name" value="WH_DNA-bd_sf"/>
</dbReference>
<gene>
    <name evidence="6" type="primary">dmlR_5</name>
    <name evidence="6" type="ORF">IMCC3135_16065</name>
</gene>
<dbReference type="OrthoDB" id="570111at2"/>